<dbReference type="EMBL" id="FNUY01000005">
    <property type="protein sequence ID" value="SEG43274.1"/>
    <property type="molecule type" value="Genomic_DNA"/>
</dbReference>
<evidence type="ECO:0000313" key="5">
    <source>
        <dbReference type="Proteomes" id="UP000236743"/>
    </source>
</evidence>
<sequence>MSHAATLPIRRAMVLAAGLGQRMRPITDTLPKPLVAIGGKSMLDHALDRLAEAGVEEAVVNVHHLPALIETHVAGRTHPRVTISDERSQLLETGGGVKKALPLLGHAPFFHVNSDSLWSETGASNVVAMARAWDPARMDMLLLLAERETSIGFDGAGDFFLDEDGRLARRGTAASAPYVYAGVAIMKPELFADTPEGPFSLNLLFDRAIAAGRLHGLVLQGQWLHVGTPGAIAPAEAAFAAAQALDA</sequence>
<gene>
    <name evidence="4" type="ORF">SAMN04488115_105198</name>
</gene>
<dbReference type="Gene3D" id="3.90.550.10">
    <property type="entry name" value="Spore Coat Polysaccharide Biosynthesis Protein SpsA, Chain A"/>
    <property type="match status" value="1"/>
</dbReference>
<dbReference type="Proteomes" id="UP000236743">
    <property type="component" value="Unassembled WGS sequence"/>
</dbReference>
<accession>A0A1H6A4Z3</accession>
<reference evidence="4 5" key="1">
    <citation type="submission" date="2016-10" db="EMBL/GenBank/DDBJ databases">
        <authorList>
            <person name="de Groot N.N."/>
        </authorList>
    </citation>
    <scope>NUCLEOTIDE SEQUENCE [LARGE SCALE GENOMIC DNA]</scope>
    <source>
        <strain evidence="4 5">DSM 26656</strain>
    </source>
</reference>
<evidence type="ECO:0000259" key="3">
    <source>
        <dbReference type="Pfam" id="PF00483"/>
    </source>
</evidence>
<dbReference type="InterPro" id="IPR029044">
    <property type="entry name" value="Nucleotide-diphossugar_trans"/>
</dbReference>
<dbReference type="SUPFAM" id="SSF53448">
    <property type="entry name" value="Nucleotide-diphospho-sugar transferases"/>
    <property type="match status" value="1"/>
</dbReference>
<dbReference type="CDD" id="cd06422">
    <property type="entry name" value="NTP_transferase_like_1"/>
    <property type="match status" value="1"/>
</dbReference>
<evidence type="ECO:0000313" key="4">
    <source>
        <dbReference type="EMBL" id="SEG43274.1"/>
    </source>
</evidence>
<evidence type="ECO:0000256" key="2">
    <source>
        <dbReference type="ARBA" id="ARBA00022695"/>
    </source>
</evidence>
<keyword evidence="5" id="KW-1185">Reference proteome</keyword>
<dbReference type="Pfam" id="PF00483">
    <property type="entry name" value="NTP_transferase"/>
    <property type="match status" value="1"/>
</dbReference>
<dbReference type="InterPro" id="IPR005835">
    <property type="entry name" value="NTP_transferase_dom"/>
</dbReference>
<proteinExistence type="predicted"/>
<dbReference type="PANTHER" id="PTHR43584">
    <property type="entry name" value="NUCLEOTIDYL TRANSFERASE"/>
    <property type="match status" value="1"/>
</dbReference>
<dbReference type="AlphaFoldDB" id="A0A1H6A4Z3"/>
<organism evidence="4 5">
    <name type="scientific">Bosea lathyri</name>
    <dbReference type="NCBI Taxonomy" id="1036778"/>
    <lineage>
        <taxon>Bacteria</taxon>
        <taxon>Pseudomonadati</taxon>
        <taxon>Pseudomonadota</taxon>
        <taxon>Alphaproteobacteria</taxon>
        <taxon>Hyphomicrobiales</taxon>
        <taxon>Boseaceae</taxon>
        <taxon>Bosea</taxon>
    </lineage>
</organism>
<dbReference type="GO" id="GO:0016779">
    <property type="term" value="F:nucleotidyltransferase activity"/>
    <property type="evidence" value="ECO:0007669"/>
    <property type="project" value="UniProtKB-KW"/>
</dbReference>
<keyword evidence="1 4" id="KW-0808">Transferase</keyword>
<evidence type="ECO:0000256" key="1">
    <source>
        <dbReference type="ARBA" id="ARBA00022679"/>
    </source>
</evidence>
<dbReference type="RefSeq" id="WP_425290346.1">
    <property type="nucleotide sequence ID" value="NZ_FNUY01000005.1"/>
</dbReference>
<name>A0A1H6A4Z3_9HYPH</name>
<protein>
    <submittedName>
        <fullName evidence="4">Nucleotidyl transferase</fullName>
    </submittedName>
</protein>
<keyword evidence="2" id="KW-0548">Nucleotidyltransferase</keyword>
<dbReference type="PANTHER" id="PTHR43584:SF8">
    <property type="entry name" value="N-ACETYLMURAMATE ALPHA-1-PHOSPHATE URIDYLYLTRANSFERASE"/>
    <property type="match status" value="1"/>
</dbReference>
<dbReference type="InterPro" id="IPR050065">
    <property type="entry name" value="GlmU-like"/>
</dbReference>
<feature type="domain" description="Nucleotidyl transferase" evidence="3">
    <location>
        <begin position="12"/>
        <end position="132"/>
    </location>
</feature>